<accession>A0A926DKL6</accession>
<evidence type="ECO:0000313" key="2">
    <source>
        <dbReference type="Proteomes" id="UP000611762"/>
    </source>
</evidence>
<comment type="caution">
    <text evidence="1">The sequence shown here is derived from an EMBL/GenBank/DDBJ whole genome shotgun (WGS) entry which is preliminary data.</text>
</comment>
<dbReference type="Proteomes" id="UP000611762">
    <property type="component" value="Unassembled WGS sequence"/>
</dbReference>
<organism evidence="1 2">
    <name type="scientific">Congzhengia minquanensis</name>
    <dbReference type="NCBI Taxonomy" id="2763657"/>
    <lineage>
        <taxon>Bacteria</taxon>
        <taxon>Bacillati</taxon>
        <taxon>Bacillota</taxon>
        <taxon>Clostridia</taxon>
        <taxon>Eubacteriales</taxon>
        <taxon>Oscillospiraceae</taxon>
        <taxon>Congzhengia</taxon>
    </lineage>
</organism>
<keyword evidence="2" id="KW-1185">Reference proteome</keyword>
<reference evidence="1" key="1">
    <citation type="submission" date="2020-08" db="EMBL/GenBank/DDBJ databases">
        <title>Genome public.</title>
        <authorList>
            <person name="Liu C."/>
            <person name="Sun Q."/>
        </authorList>
    </citation>
    <scope>NUCLEOTIDE SEQUENCE</scope>
    <source>
        <strain evidence="1">H8</strain>
    </source>
</reference>
<dbReference type="EMBL" id="JACRSU010000002">
    <property type="protein sequence ID" value="MBC8540653.1"/>
    <property type="molecule type" value="Genomic_DNA"/>
</dbReference>
<proteinExistence type="predicted"/>
<gene>
    <name evidence="1" type="ORF">H8698_06650</name>
</gene>
<dbReference type="AlphaFoldDB" id="A0A926DKL6"/>
<name>A0A926DKL6_9FIRM</name>
<dbReference type="RefSeq" id="WP_249311812.1">
    <property type="nucleotide sequence ID" value="NZ_JACRSU010000002.1"/>
</dbReference>
<evidence type="ECO:0000313" key="1">
    <source>
        <dbReference type="EMBL" id="MBC8540653.1"/>
    </source>
</evidence>
<sequence length="63" mass="7036">MDKFVIITPGLRDSKNKNVIRVTPSCYSKIAELSDRTGVSMCRIIGQCVDFALDHMVDEECEG</sequence>
<protein>
    <submittedName>
        <fullName evidence="1">Uncharacterized protein</fullName>
    </submittedName>
</protein>